<dbReference type="Pfam" id="PF05978">
    <property type="entry name" value="UNC-93"/>
    <property type="match status" value="1"/>
</dbReference>
<feature type="transmembrane region" description="Helical" evidence="8">
    <location>
        <begin position="303"/>
        <end position="321"/>
    </location>
</feature>
<dbReference type="PANTHER" id="PTHR19444:SF13">
    <property type="entry name" value="PROTEIN UNC-93 HOMOLOG A"/>
    <property type="match status" value="1"/>
</dbReference>
<name>F1KWF6_ASCSU</name>
<dbReference type="FunFam" id="1.20.1250.20:FF:000290">
    <property type="entry name" value="Unc-93 homolog A"/>
    <property type="match status" value="1"/>
</dbReference>
<dbReference type="SUPFAM" id="SSF103473">
    <property type="entry name" value="MFS general substrate transporter"/>
    <property type="match status" value="1"/>
</dbReference>
<evidence type="ECO:0000256" key="4">
    <source>
        <dbReference type="ARBA" id="ARBA00022989"/>
    </source>
</evidence>
<feature type="compositionally biased region" description="Polar residues" evidence="7">
    <location>
        <begin position="14"/>
        <end position="26"/>
    </location>
</feature>
<dbReference type="EMBL" id="JI167014">
    <property type="protein sequence ID" value="ADY42210.1"/>
    <property type="molecule type" value="mRNA"/>
</dbReference>
<reference evidence="9" key="1">
    <citation type="journal article" date="2011" name="Genome Res.">
        <title>Deep small RNA sequencing from the nematode Ascaris reveals conservation, functional diversification, and novel developmental profiles.</title>
        <authorList>
            <person name="Wang J."/>
            <person name="Czech B."/>
            <person name="Crunk A."/>
            <person name="Wallace A."/>
            <person name="Mitreva M."/>
            <person name="Hannon G.J."/>
            <person name="Davis R.E."/>
        </authorList>
    </citation>
    <scope>NUCLEOTIDE SEQUENCE</scope>
</reference>
<dbReference type="GO" id="GO:0006937">
    <property type="term" value="P:regulation of muscle contraction"/>
    <property type="evidence" value="ECO:0007669"/>
    <property type="project" value="TreeGrafter"/>
</dbReference>
<organism evidence="9">
    <name type="scientific">Ascaris suum</name>
    <name type="common">Pig roundworm</name>
    <name type="synonym">Ascaris lumbricoides</name>
    <dbReference type="NCBI Taxonomy" id="6253"/>
    <lineage>
        <taxon>Eukaryota</taxon>
        <taxon>Metazoa</taxon>
        <taxon>Ecdysozoa</taxon>
        <taxon>Nematoda</taxon>
        <taxon>Chromadorea</taxon>
        <taxon>Rhabditida</taxon>
        <taxon>Spirurina</taxon>
        <taxon>Ascaridomorpha</taxon>
        <taxon>Ascaridoidea</taxon>
        <taxon>Ascarididae</taxon>
        <taxon>Ascaris</taxon>
    </lineage>
</organism>
<dbReference type="Gene3D" id="1.20.1250.20">
    <property type="entry name" value="MFS general substrate transporter like domains"/>
    <property type="match status" value="2"/>
</dbReference>
<dbReference type="AlphaFoldDB" id="F1KWF6"/>
<feature type="transmembrane region" description="Helical" evidence="8">
    <location>
        <begin position="519"/>
        <end position="540"/>
    </location>
</feature>
<protein>
    <submittedName>
        <fullName evidence="9">Potassium channel regulatory protein unc-93</fullName>
    </submittedName>
</protein>
<feature type="region of interest" description="Disordered" evidence="7">
    <location>
        <begin position="1"/>
        <end position="34"/>
    </location>
</feature>
<keyword evidence="5 8" id="KW-0472">Membrane</keyword>
<evidence type="ECO:0000313" key="9">
    <source>
        <dbReference type="EMBL" id="ADY42210.1"/>
    </source>
</evidence>
<keyword evidence="6" id="KW-0325">Glycoprotein</keyword>
<keyword evidence="3 8" id="KW-0812">Transmembrane</keyword>
<sequence length="756" mass="84904">MDRGNAWDLVQDTPKAQRQKSQSPSCRSRKSEVKSEKQLVDLEAAADAADISPEELSIIIDEEVRRESERRNRRSKSPAVDSIRKVSRLLLERVGILHRRHDDVHETSRKPEVPWIQLTSLCVKPLTYIYERKVDPFIPPKRPLSTHSSFGSFRDRGHAEEKCAYLFRGDSLHEPLATVPEEVDRVHVYDPYCPVHGSRRHLTQRRPIRDLGSFQVTTIDSVEINEPTSEILFSQAYAAKIIRKRRRATRPRLEKIRSDKARCKIKVNLWVISVAFLFLFTAFHGLQNLQTTLNGQLGADSLSVFYISLAISSPCVPSFMLNRLGCKLTIVTSAGIYMIYMVANFLPKYYSLIPAAILAGCAGSCLWAAKCVYILESGVHYAQINIEAQNVVIVRFFGYFFMILHLGQVIGNLLSSLILTAATGYHKPQDRVETSCGHLYRENVSLLSEQALENLRRPPQNAYLAVCGVYFCCTIVALMIVIMFLNSLHKDKLTRQKAPFFSPRVLQATLHNLTHPRPLMLIPLTIFNGIEQAFVVGLYTKAYVGCGLGISQIGFVMTSFGVADAICSLVFGPLMKLFGRMPLFVFGAVINMLMIMTLMIWPLNPGDTALFYAIAGVWGMADGVWNTQINGLWVVLSGNNLEGAFANYRVWESFGFSLGLFLTRFTTIAQFLIVLFTVLLIGISGYAGVEFYEDILMYFKSMFGVCVTGMDGGKTNAHGGKMPSSMEASLISKAANRLEQEQRYVVNDRLAQTTRY</sequence>
<evidence type="ECO:0000256" key="8">
    <source>
        <dbReference type="SAM" id="Phobius"/>
    </source>
</evidence>
<feature type="transmembrane region" description="Helical" evidence="8">
    <location>
        <begin position="462"/>
        <end position="485"/>
    </location>
</feature>
<dbReference type="GO" id="GO:0005886">
    <property type="term" value="C:plasma membrane"/>
    <property type="evidence" value="ECO:0007669"/>
    <property type="project" value="TreeGrafter"/>
</dbReference>
<evidence type="ECO:0000256" key="7">
    <source>
        <dbReference type="SAM" id="MobiDB-lite"/>
    </source>
</evidence>
<feature type="transmembrane region" description="Helical" evidence="8">
    <location>
        <begin position="265"/>
        <end position="283"/>
    </location>
</feature>
<dbReference type="InterPro" id="IPR036259">
    <property type="entry name" value="MFS_trans_sf"/>
</dbReference>
<evidence type="ECO:0000256" key="2">
    <source>
        <dbReference type="ARBA" id="ARBA00009172"/>
    </source>
</evidence>
<feature type="transmembrane region" description="Helical" evidence="8">
    <location>
        <begin position="328"/>
        <end position="346"/>
    </location>
</feature>
<dbReference type="PANTHER" id="PTHR19444">
    <property type="entry name" value="UNC-93 RELATED"/>
    <property type="match status" value="1"/>
</dbReference>
<dbReference type="GO" id="GO:0043266">
    <property type="term" value="P:regulation of potassium ion transport"/>
    <property type="evidence" value="ECO:0007669"/>
    <property type="project" value="TreeGrafter"/>
</dbReference>
<evidence type="ECO:0000256" key="5">
    <source>
        <dbReference type="ARBA" id="ARBA00023136"/>
    </source>
</evidence>
<accession>F1KWF6</accession>
<feature type="transmembrane region" description="Helical" evidence="8">
    <location>
        <begin position="552"/>
        <end position="571"/>
    </location>
</feature>
<dbReference type="GO" id="GO:0055120">
    <property type="term" value="C:striated muscle dense body"/>
    <property type="evidence" value="ECO:0007669"/>
    <property type="project" value="TreeGrafter"/>
</dbReference>
<dbReference type="GO" id="GO:0015459">
    <property type="term" value="F:potassium channel regulator activity"/>
    <property type="evidence" value="ECO:0007669"/>
    <property type="project" value="TreeGrafter"/>
</dbReference>
<evidence type="ECO:0000256" key="6">
    <source>
        <dbReference type="ARBA" id="ARBA00023180"/>
    </source>
</evidence>
<dbReference type="InterPro" id="IPR051951">
    <property type="entry name" value="UNC-93_regulatory"/>
</dbReference>
<feature type="transmembrane region" description="Helical" evidence="8">
    <location>
        <begin position="352"/>
        <end position="375"/>
    </location>
</feature>
<evidence type="ECO:0000256" key="1">
    <source>
        <dbReference type="ARBA" id="ARBA00004141"/>
    </source>
</evidence>
<feature type="transmembrane region" description="Helical" evidence="8">
    <location>
        <begin position="583"/>
        <end position="603"/>
    </location>
</feature>
<comment type="similarity">
    <text evidence="2">Belongs to the unc-93 family.</text>
</comment>
<comment type="subcellular location">
    <subcellularLocation>
        <location evidence="1">Membrane</location>
        <topology evidence="1">Multi-pass membrane protein</topology>
    </subcellularLocation>
</comment>
<proteinExistence type="evidence at transcript level"/>
<feature type="transmembrane region" description="Helical" evidence="8">
    <location>
        <begin position="668"/>
        <end position="692"/>
    </location>
</feature>
<feature type="transmembrane region" description="Helical" evidence="8">
    <location>
        <begin position="396"/>
        <end position="419"/>
    </location>
</feature>
<dbReference type="InterPro" id="IPR010291">
    <property type="entry name" value="Ion_channel_UNC-93"/>
</dbReference>
<evidence type="ECO:0000256" key="3">
    <source>
        <dbReference type="ARBA" id="ARBA00022692"/>
    </source>
</evidence>
<keyword evidence="4 8" id="KW-1133">Transmembrane helix</keyword>